<feature type="transmembrane region" description="Helical" evidence="7">
    <location>
        <begin position="379"/>
        <end position="397"/>
    </location>
</feature>
<dbReference type="RefSeq" id="WP_210118954.1">
    <property type="nucleotide sequence ID" value="NZ_CP054142.1"/>
</dbReference>
<dbReference type="PANTHER" id="PTHR33362:SF2">
    <property type="entry name" value="TRAP TRANSPORTER LARGE PERMEASE PROTEIN"/>
    <property type="match status" value="1"/>
</dbReference>
<keyword evidence="2" id="KW-1003">Cell membrane</keyword>
<evidence type="ECO:0000256" key="3">
    <source>
        <dbReference type="ARBA" id="ARBA00022519"/>
    </source>
</evidence>
<dbReference type="GO" id="GO:0005886">
    <property type="term" value="C:plasma membrane"/>
    <property type="evidence" value="ECO:0007669"/>
    <property type="project" value="UniProtKB-SubCell"/>
</dbReference>
<evidence type="ECO:0000313" key="10">
    <source>
        <dbReference type="Proteomes" id="UP000671908"/>
    </source>
</evidence>
<keyword evidence="4 7" id="KW-0812">Transmembrane</keyword>
<dbReference type="InterPro" id="IPR010656">
    <property type="entry name" value="DctM"/>
</dbReference>
<evidence type="ECO:0000313" key="9">
    <source>
        <dbReference type="EMBL" id="QTQ14283.1"/>
    </source>
</evidence>
<feature type="domain" description="TRAP C4-dicarboxylate transport system permease DctM subunit" evidence="8">
    <location>
        <begin position="12"/>
        <end position="462"/>
    </location>
</feature>
<feature type="transmembrane region" description="Helical" evidence="7">
    <location>
        <begin position="284"/>
        <end position="300"/>
    </location>
</feature>
<dbReference type="EMBL" id="CP054142">
    <property type="protein sequence ID" value="QTQ14283.1"/>
    <property type="molecule type" value="Genomic_DNA"/>
</dbReference>
<keyword evidence="10" id="KW-1185">Reference proteome</keyword>
<sequence>MSMSALATLVLIVGFFVLMFLKIPVTFSLLLSTCCAALIEGTNLTTIIRMMIDGVNNISLLSIPFFILMGEIMSVGEISDKIVGLANLVVGRFRGGLAYVNCMDSMFFGGISGSAVADVSSLGAIVIPLSVKQGYSPEFSVALTVTTACEGVLIPPSHNMVIYALAAGAGVSIGSMFMAGIVPGILLGLALMGLCFVMRFKYGFPKGDKIGAGDNVRWFSISKSLSGKWTSYLNADSWLVLENPVFRFEMGKCMKTIVGAFLPMMTLVIIMVGVGIGIFTATESSAIACVYTFVLTYFVYRKDKLSNFPKVLKNSLKTLSVVMTLLATAKAFAYMMTALRIPTMLTNALLSATDNKYILLIIINLILLLLGCFMDMAPLILIMTPILLPVVTSPAIGMSPIHFGIMLILNLATGLCTPPVGSALFVGCAVGGTTIEKTTKALLPMFLVMFATLMIVTFVPAFSLAIPRALGMPV</sequence>
<dbReference type="GO" id="GO:0022857">
    <property type="term" value="F:transmembrane transporter activity"/>
    <property type="evidence" value="ECO:0007669"/>
    <property type="project" value="TreeGrafter"/>
</dbReference>
<feature type="transmembrane region" description="Helical" evidence="7">
    <location>
        <begin position="403"/>
        <end position="430"/>
    </location>
</feature>
<feature type="transmembrane region" description="Helical" evidence="7">
    <location>
        <begin position="257"/>
        <end position="278"/>
    </location>
</feature>
<gene>
    <name evidence="9" type="ORF">HRQ91_07365</name>
</gene>
<feature type="transmembrane region" description="Helical" evidence="7">
    <location>
        <begin position="46"/>
        <end position="70"/>
    </location>
</feature>
<accession>A0A975F4V6</accession>
<dbReference type="Proteomes" id="UP000671908">
    <property type="component" value="Chromosome"/>
</dbReference>
<dbReference type="InterPro" id="IPR004681">
    <property type="entry name" value="TRAP_DctM"/>
</dbReference>
<dbReference type="Pfam" id="PF06808">
    <property type="entry name" value="DctM"/>
    <property type="match status" value="1"/>
</dbReference>
<dbReference type="KEGG" id="tpav:HRQ91_07365"/>
<feature type="transmembrane region" description="Helical" evidence="7">
    <location>
        <begin position="442"/>
        <end position="466"/>
    </location>
</feature>
<name>A0A975F4V6_9SPIR</name>
<dbReference type="PIRSF" id="PIRSF006066">
    <property type="entry name" value="HI0050"/>
    <property type="match status" value="1"/>
</dbReference>
<reference evidence="9 10" key="1">
    <citation type="journal article" date="2021" name="Microbiol. Resour. Announc.">
        <title>Complete Genome Sequences of Three Human Oral Treponema parvum Isolates.</title>
        <authorList>
            <person name="Zeng H."/>
            <person name="Watt R.M."/>
        </authorList>
    </citation>
    <scope>NUCLEOTIDE SEQUENCE [LARGE SCALE GENOMIC DNA]</scope>
    <source>
        <strain evidence="9 10">ATCC 700770</strain>
    </source>
</reference>
<keyword evidence="5 7" id="KW-1133">Transmembrane helix</keyword>
<feature type="transmembrane region" description="Helical" evidence="7">
    <location>
        <begin position="321"/>
        <end position="345"/>
    </location>
</feature>
<evidence type="ECO:0000259" key="8">
    <source>
        <dbReference type="Pfam" id="PF06808"/>
    </source>
</evidence>
<dbReference type="AlphaFoldDB" id="A0A975F4V6"/>
<dbReference type="PANTHER" id="PTHR33362">
    <property type="entry name" value="SIALIC ACID TRAP TRANSPORTER PERMEASE PROTEIN SIAT-RELATED"/>
    <property type="match status" value="1"/>
</dbReference>
<evidence type="ECO:0000256" key="4">
    <source>
        <dbReference type="ARBA" id="ARBA00022692"/>
    </source>
</evidence>
<keyword evidence="3" id="KW-0997">Cell inner membrane</keyword>
<proteinExistence type="predicted"/>
<keyword evidence="6 7" id="KW-0472">Membrane</keyword>
<feature type="transmembrane region" description="Helical" evidence="7">
    <location>
        <begin position="357"/>
        <end position="374"/>
    </location>
</feature>
<feature type="transmembrane region" description="Helical" evidence="7">
    <location>
        <begin position="106"/>
        <end position="127"/>
    </location>
</feature>
<evidence type="ECO:0000256" key="5">
    <source>
        <dbReference type="ARBA" id="ARBA00022989"/>
    </source>
</evidence>
<evidence type="ECO:0000256" key="6">
    <source>
        <dbReference type="ARBA" id="ARBA00023136"/>
    </source>
</evidence>
<protein>
    <submittedName>
        <fullName evidence="9">TRAP transporter large permease</fullName>
    </submittedName>
</protein>
<feature type="transmembrane region" description="Helical" evidence="7">
    <location>
        <begin position="176"/>
        <end position="197"/>
    </location>
</feature>
<evidence type="ECO:0000256" key="2">
    <source>
        <dbReference type="ARBA" id="ARBA00022475"/>
    </source>
</evidence>
<evidence type="ECO:0000256" key="1">
    <source>
        <dbReference type="ARBA" id="ARBA00004429"/>
    </source>
</evidence>
<evidence type="ECO:0000256" key="7">
    <source>
        <dbReference type="SAM" id="Phobius"/>
    </source>
</evidence>
<organism evidence="9 10">
    <name type="scientific">Treponema parvum</name>
    <dbReference type="NCBI Taxonomy" id="138851"/>
    <lineage>
        <taxon>Bacteria</taxon>
        <taxon>Pseudomonadati</taxon>
        <taxon>Spirochaetota</taxon>
        <taxon>Spirochaetia</taxon>
        <taxon>Spirochaetales</taxon>
        <taxon>Treponemataceae</taxon>
        <taxon>Treponema</taxon>
    </lineage>
</organism>
<comment type="subcellular location">
    <subcellularLocation>
        <location evidence="1">Cell inner membrane</location>
        <topology evidence="1">Multi-pass membrane protein</topology>
    </subcellularLocation>
</comment>